<reference evidence="2 3" key="1">
    <citation type="journal article" date="2010" name="J. Bacteriol.">
        <title>Genome sequence of the oligotrophic marine Gammaproteobacterium HTCC2143, isolated from the Oregon Coast.</title>
        <authorList>
            <person name="Oh H.M."/>
            <person name="Kang I."/>
            <person name="Ferriera S."/>
            <person name="Giovannoni S.J."/>
            <person name="Cho J.C."/>
        </authorList>
    </citation>
    <scope>NUCLEOTIDE SEQUENCE [LARGE SCALE GENOMIC DNA]</scope>
    <source>
        <strain evidence="2 3">HTCC2143</strain>
    </source>
</reference>
<comment type="caution">
    <text evidence="2">The sequence shown here is derived from an EMBL/GenBank/DDBJ whole genome shotgun (WGS) entry which is preliminary data.</text>
</comment>
<dbReference type="SUPFAM" id="SSF54909">
    <property type="entry name" value="Dimeric alpha+beta barrel"/>
    <property type="match status" value="1"/>
</dbReference>
<evidence type="ECO:0000313" key="2">
    <source>
        <dbReference type="EMBL" id="EAW32604.1"/>
    </source>
</evidence>
<dbReference type="InterPro" id="IPR010753">
    <property type="entry name" value="DUF1330"/>
</dbReference>
<evidence type="ECO:0000313" key="3">
    <source>
        <dbReference type="Proteomes" id="UP000004931"/>
    </source>
</evidence>
<dbReference type="eggNOG" id="COG5470">
    <property type="taxonomic scope" value="Bacteria"/>
</dbReference>
<dbReference type="STRING" id="247633.GP2143_15151"/>
<dbReference type="OrthoDB" id="9806380at2"/>
<dbReference type="PANTHER" id="PTHR41521">
    <property type="match status" value="1"/>
</dbReference>
<name>A0Y900_9GAMM</name>
<sequence length="104" mass="11822">MATYIVAQIQIDDREQYSKYEDGFMAIFEKFKGKMLAVDESTQLLEGSWGATRTVLIEFPSKIDANAWYYSKEYQALAQYRFASSSANVVTIHGMESDNDSNPV</sequence>
<dbReference type="PANTHER" id="PTHR41521:SF4">
    <property type="entry name" value="BLR0684 PROTEIN"/>
    <property type="match status" value="1"/>
</dbReference>
<proteinExistence type="predicted"/>
<dbReference type="Pfam" id="PF07045">
    <property type="entry name" value="DUF1330"/>
    <property type="match status" value="1"/>
</dbReference>
<dbReference type="InterPro" id="IPR011008">
    <property type="entry name" value="Dimeric_a/b-barrel"/>
</dbReference>
<keyword evidence="3" id="KW-1185">Reference proteome</keyword>
<protein>
    <recommendedName>
        <fullName evidence="1">DUF1330 domain-containing protein</fullName>
    </recommendedName>
</protein>
<dbReference type="EMBL" id="AAVT01000001">
    <property type="protein sequence ID" value="EAW32604.1"/>
    <property type="molecule type" value="Genomic_DNA"/>
</dbReference>
<evidence type="ECO:0000259" key="1">
    <source>
        <dbReference type="Pfam" id="PF07045"/>
    </source>
</evidence>
<dbReference type="AlphaFoldDB" id="A0Y900"/>
<feature type="domain" description="DUF1330" evidence="1">
    <location>
        <begin position="3"/>
        <end position="95"/>
    </location>
</feature>
<dbReference type="Gene3D" id="3.30.70.100">
    <property type="match status" value="1"/>
</dbReference>
<gene>
    <name evidence="2" type="ORF">GP2143_15151</name>
</gene>
<organism evidence="2 3">
    <name type="scientific">marine gamma proteobacterium HTCC2143</name>
    <dbReference type="NCBI Taxonomy" id="247633"/>
    <lineage>
        <taxon>Bacteria</taxon>
        <taxon>Pseudomonadati</taxon>
        <taxon>Pseudomonadota</taxon>
        <taxon>Gammaproteobacteria</taxon>
        <taxon>Cellvibrionales</taxon>
        <taxon>Spongiibacteraceae</taxon>
        <taxon>BD1-7 clade</taxon>
    </lineage>
</organism>
<accession>A0Y900</accession>
<dbReference type="Proteomes" id="UP000004931">
    <property type="component" value="Unassembled WGS sequence"/>
</dbReference>